<keyword evidence="4" id="KW-0574">Periplasm</keyword>
<protein>
    <recommendedName>
        <fullName evidence="4">Phosphate-binding protein</fullName>
    </recommendedName>
</protein>
<dbReference type="GO" id="GO:0042301">
    <property type="term" value="F:phosphate ion binding"/>
    <property type="evidence" value="ECO:0007669"/>
    <property type="project" value="UniProtKB-UniRule"/>
</dbReference>
<dbReference type="OrthoDB" id="9790048at2"/>
<dbReference type="GO" id="GO:0005576">
    <property type="term" value="C:extracellular region"/>
    <property type="evidence" value="ECO:0007669"/>
    <property type="project" value="UniProtKB-SubCell"/>
</dbReference>
<keyword evidence="3 4" id="KW-0732">Signal</keyword>
<sequence>MKKFAAGALALMSMFTASSAVAGETITVSGSNSMTSLMEVLAETYTNKTGNFVEVQGPGSSAGIRAANQGTSHIGMASRTVADSEVEAGVERIVIANDGIAIVVHPSNKVENLTTEQVAGIYRAEITNWSEVGGENAPIVAVTRDSASGTRAGFEDVLSLKQTINGMKVSAISPRAQVANGNGMVKTTSGQNPRAIGYISLGTVDSSVKALDVNGVDALVANVQNGSYPVARSFVVMTGPKTPQYAKDFIDWILSEEGQDIVAKKGYVPAK</sequence>
<feature type="signal peptide" evidence="4">
    <location>
        <begin position="1"/>
        <end position="22"/>
    </location>
</feature>
<keyword evidence="4" id="KW-0592">Phosphate transport</keyword>
<dbReference type="EMBL" id="FQXG01000009">
    <property type="protein sequence ID" value="SHI18683.1"/>
    <property type="molecule type" value="Genomic_DNA"/>
</dbReference>
<evidence type="ECO:0000313" key="7">
    <source>
        <dbReference type="Proteomes" id="UP000184268"/>
    </source>
</evidence>
<dbReference type="Pfam" id="PF12849">
    <property type="entry name" value="PBP_like_2"/>
    <property type="match status" value="1"/>
</dbReference>
<dbReference type="SUPFAM" id="SSF53850">
    <property type="entry name" value="Periplasmic binding protein-like II"/>
    <property type="match status" value="1"/>
</dbReference>
<dbReference type="NCBIfam" id="TIGR02136">
    <property type="entry name" value="ptsS_2"/>
    <property type="match status" value="1"/>
</dbReference>
<gene>
    <name evidence="6" type="ORF">SAMN02745129_4559</name>
</gene>
<dbReference type="AlphaFoldDB" id="A0A1M5Z471"/>
<evidence type="ECO:0000256" key="3">
    <source>
        <dbReference type="ARBA" id="ARBA00022729"/>
    </source>
</evidence>
<organism evidence="6 7">
    <name type="scientific">Ferrimonas marina</name>
    <dbReference type="NCBI Taxonomy" id="299255"/>
    <lineage>
        <taxon>Bacteria</taxon>
        <taxon>Pseudomonadati</taxon>
        <taxon>Pseudomonadota</taxon>
        <taxon>Gammaproteobacteria</taxon>
        <taxon>Alteromonadales</taxon>
        <taxon>Ferrimonadaceae</taxon>
        <taxon>Ferrimonas</taxon>
    </lineage>
</organism>
<feature type="domain" description="PBP" evidence="5">
    <location>
        <begin position="18"/>
        <end position="257"/>
    </location>
</feature>
<dbReference type="GO" id="GO:0006817">
    <property type="term" value="P:phosphate ion transport"/>
    <property type="evidence" value="ECO:0007669"/>
    <property type="project" value="UniProtKB-UniRule"/>
</dbReference>
<evidence type="ECO:0000256" key="2">
    <source>
        <dbReference type="ARBA" id="ARBA00022448"/>
    </source>
</evidence>
<comment type="subcellular location">
    <subcellularLocation>
        <location evidence="4">Periplasm</location>
    </subcellularLocation>
    <subcellularLocation>
        <location evidence="4">Secreted</location>
    </subcellularLocation>
</comment>
<dbReference type="GO" id="GO:0007155">
    <property type="term" value="P:cell adhesion"/>
    <property type="evidence" value="ECO:0007669"/>
    <property type="project" value="UniProtKB-UniRule"/>
</dbReference>
<dbReference type="PANTHER" id="PTHR30570">
    <property type="entry name" value="PERIPLASMIC PHOSPHATE BINDING COMPONENT OF PHOSPHATE ABC TRANSPORTER"/>
    <property type="match status" value="1"/>
</dbReference>
<evidence type="ECO:0000256" key="1">
    <source>
        <dbReference type="ARBA" id="ARBA00008725"/>
    </source>
</evidence>
<name>A0A1M5Z471_9GAMM</name>
<feature type="chain" id="PRO_5027160447" description="Phosphate-binding protein" evidence="4">
    <location>
        <begin position="23"/>
        <end position="271"/>
    </location>
</feature>
<dbReference type="STRING" id="299255.SAMN02745129_4559"/>
<dbReference type="Proteomes" id="UP000184268">
    <property type="component" value="Unassembled WGS sequence"/>
</dbReference>
<dbReference type="CDD" id="cd13653">
    <property type="entry name" value="PBP2_phosphate_like_1"/>
    <property type="match status" value="1"/>
</dbReference>
<keyword evidence="4" id="KW-0964">Secreted</keyword>
<evidence type="ECO:0000313" key="6">
    <source>
        <dbReference type="EMBL" id="SHI18683.1"/>
    </source>
</evidence>
<dbReference type="InterPro" id="IPR011862">
    <property type="entry name" value="Phos-bd"/>
</dbReference>
<reference evidence="6 7" key="1">
    <citation type="submission" date="2016-11" db="EMBL/GenBank/DDBJ databases">
        <authorList>
            <person name="Jaros S."/>
            <person name="Januszkiewicz K."/>
            <person name="Wedrychowicz H."/>
        </authorList>
    </citation>
    <scope>NUCLEOTIDE SEQUENCE [LARGE SCALE GENOMIC DNA]</scope>
    <source>
        <strain evidence="6 7">DSM 16917</strain>
    </source>
</reference>
<dbReference type="PANTHER" id="PTHR30570:SF1">
    <property type="entry name" value="PHOSPHATE-BINDING PROTEIN PSTS"/>
    <property type="match status" value="1"/>
</dbReference>
<dbReference type="Gene3D" id="3.40.190.10">
    <property type="entry name" value="Periplasmic binding protein-like II"/>
    <property type="match status" value="2"/>
</dbReference>
<proteinExistence type="inferred from homology"/>
<keyword evidence="2 4" id="KW-0813">Transport</keyword>
<comment type="similarity">
    <text evidence="1 4">Belongs to the PstS family.</text>
</comment>
<dbReference type="GO" id="GO:0042597">
    <property type="term" value="C:periplasmic space"/>
    <property type="evidence" value="ECO:0007669"/>
    <property type="project" value="UniProtKB-SubCell"/>
</dbReference>
<evidence type="ECO:0000259" key="5">
    <source>
        <dbReference type="Pfam" id="PF12849"/>
    </source>
</evidence>
<accession>A0A1M5Z471</accession>
<dbReference type="InterPro" id="IPR024370">
    <property type="entry name" value="PBP_domain"/>
</dbReference>
<dbReference type="RefSeq" id="WP_067665978.1">
    <property type="nucleotide sequence ID" value="NZ_FQXG01000009.1"/>
</dbReference>
<keyword evidence="7" id="KW-1185">Reference proteome</keyword>
<evidence type="ECO:0000256" key="4">
    <source>
        <dbReference type="RuleBase" id="RU367119"/>
    </source>
</evidence>
<comment type="function">
    <text evidence="4">Involved in the system for phosphate transport across the cytoplasmic membrane.</text>
</comment>
<dbReference type="InterPro" id="IPR050811">
    <property type="entry name" value="Phosphate_ABC_transporter"/>
</dbReference>